<evidence type="ECO:0000259" key="7">
    <source>
        <dbReference type="PROSITE" id="PS51935"/>
    </source>
</evidence>
<proteinExistence type="inferred from homology"/>
<feature type="chain" id="PRO_5045648648" evidence="6">
    <location>
        <begin position="34"/>
        <end position="348"/>
    </location>
</feature>
<keyword evidence="3" id="KW-0378">Hydrolase</keyword>
<feature type="coiled-coil region" evidence="5">
    <location>
        <begin position="149"/>
        <end position="194"/>
    </location>
</feature>
<sequence length="348" mass="34783">MTPRSTARHWARVAVPAAVTGVLLTLAVVPASAEPDTPAEPATAAEAAQAVADTARQIEALGEQVNDAELALAGLQATADDAGRAADAADAQVAALQPQVHAIVVSGFVDGVPSGLETVLTSGSADEMLARWSTINQLTSHTDAVLGQLTAAQQAAAAARATADQAQADATASLSALQTQQAELQTQLAAYQADYARLAAPQREAVTTAVGGPELSAASMADAASAAPAAAPSEAAATAIQTALAQVGKPYVVGADGPDGFDCSGLTQFAYAAAGISLPHSSRAQSGLGAPVSRADLQPGDLVFYYSPVSHVGLYIGNGQMVHASVSGRPVAVTSVDQRGYAGARRVA</sequence>
<dbReference type="PANTHER" id="PTHR47053:SF1">
    <property type="entry name" value="MUREIN DD-ENDOPEPTIDASE MEPH-RELATED"/>
    <property type="match status" value="1"/>
</dbReference>
<dbReference type="PROSITE" id="PS51935">
    <property type="entry name" value="NLPC_P60"/>
    <property type="match status" value="1"/>
</dbReference>
<reference evidence="8 9" key="1">
    <citation type="submission" date="2024-03" db="EMBL/GenBank/DDBJ databases">
        <title>Draft genome sequence of Klenkia sp. LSe6-5.</title>
        <authorList>
            <person name="Duangmal K."/>
            <person name="Chantavorakit T."/>
        </authorList>
    </citation>
    <scope>NUCLEOTIDE SEQUENCE [LARGE SCALE GENOMIC DNA]</scope>
    <source>
        <strain evidence="8 9">LSe6-5</strain>
    </source>
</reference>
<feature type="domain" description="NlpC/P60" evidence="7">
    <location>
        <begin position="233"/>
        <end position="348"/>
    </location>
</feature>
<evidence type="ECO:0000313" key="8">
    <source>
        <dbReference type="EMBL" id="MEI4273672.1"/>
    </source>
</evidence>
<dbReference type="Proteomes" id="UP001361570">
    <property type="component" value="Unassembled WGS sequence"/>
</dbReference>
<evidence type="ECO:0000256" key="1">
    <source>
        <dbReference type="ARBA" id="ARBA00007074"/>
    </source>
</evidence>
<dbReference type="PANTHER" id="PTHR47053">
    <property type="entry name" value="MUREIN DD-ENDOPEPTIDASE MEPH-RELATED"/>
    <property type="match status" value="1"/>
</dbReference>
<protein>
    <submittedName>
        <fullName evidence="8">C40 family peptidase</fullName>
    </submittedName>
</protein>
<dbReference type="InterPro" id="IPR051202">
    <property type="entry name" value="Peptidase_C40"/>
</dbReference>
<dbReference type="EMBL" id="JBAPLU010000024">
    <property type="protein sequence ID" value="MEI4273672.1"/>
    <property type="molecule type" value="Genomic_DNA"/>
</dbReference>
<dbReference type="InterPro" id="IPR000064">
    <property type="entry name" value="NLP_P60_dom"/>
</dbReference>
<keyword evidence="5" id="KW-0175">Coiled coil</keyword>
<name>A0ABU8DXV1_9ACTN</name>
<gene>
    <name evidence="8" type="ORF">TEK04_18280</name>
</gene>
<keyword evidence="2" id="KW-0645">Protease</keyword>
<feature type="signal peptide" evidence="6">
    <location>
        <begin position="1"/>
        <end position="33"/>
    </location>
</feature>
<evidence type="ECO:0000256" key="2">
    <source>
        <dbReference type="ARBA" id="ARBA00022670"/>
    </source>
</evidence>
<dbReference type="InterPro" id="IPR038765">
    <property type="entry name" value="Papain-like_cys_pep_sf"/>
</dbReference>
<evidence type="ECO:0000313" key="9">
    <source>
        <dbReference type="Proteomes" id="UP001361570"/>
    </source>
</evidence>
<comment type="caution">
    <text evidence="8">The sequence shown here is derived from an EMBL/GenBank/DDBJ whole genome shotgun (WGS) entry which is preliminary data.</text>
</comment>
<dbReference type="Gene3D" id="3.90.1720.10">
    <property type="entry name" value="endopeptidase domain like (from Nostoc punctiforme)"/>
    <property type="match status" value="1"/>
</dbReference>
<keyword evidence="9" id="KW-1185">Reference proteome</keyword>
<organism evidence="8 9">
    <name type="scientific">Klenkia sesuvii</name>
    <dbReference type="NCBI Taxonomy" id="3103137"/>
    <lineage>
        <taxon>Bacteria</taxon>
        <taxon>Bacillati</taxon>
        <taxon>Actinomycetota</taxon>
        <taxon>Actinomycetes</taxon>
        <taxon>Geodermatophilales</taxon>
        <taxon>Geodermatophilaceae</taxon>
        <taxon>Klenkia</taxon>
    </lineage>
</organism>
<feature type="coiled-coil region" evidence="5">
    <location>
        <begin position="51"/>
        <end position="78"/>
    </location>
</feature>
<evidence type="ECO:0000256" key="5">
    <source>
        <dbReference type="SAM" id="Coils"/>
    </source>
</evidence>
<dbReference type="RefSeq" id="WP_336405788.1">
    <property type="nucleotide sequence ID" value="NZ_JBAPLU010000024.1"/>
</dbReference>
<keyword evidence="4" id="KW-0788">Thiol protease</keyword>
<evidence type="ECO:0000256" key="4">
    <source>
        <dbReference type="ARBA" id="ARBA00022807"/>
    </source>
</evidence>
<dbReference type="Pfam" id="PF00877">
    <property type="entry name" value="NLPC_P60"/>
    <property type="match status" value="1"/>
</dbReference>
<accession>A0ABU8DXV1</accession>
<evidence type="ECO:0000256" key="3">
    <source>
        <dbReference type="ARBA" id="ARBA00022801"/>
    </source>
</evidence>
<dbReference type="SUPFAM" id="SSF54001">
    <property type="entry name" value="Cysteine proteinases"/>
    <property type="match status" value="1"/>
</dbReference>
<keyword evidence="6" id="KW-0732">Signal</keyword>
<evidence type="ECO:0000256" key="6">
    <source>
        <dbReference type="SAM" id="SignalP"/>
    </source>
</evidence>
<comment type="similarity">
    <text evidence="1">Belongs to the peptidase C40 family.</text>
</comment>